<dbReference type="InterPro" id="IPR001807">
    <property type="entry name" value="ClC"/>
</dbReference>
<dbReference type="PANTHER" id="PTHR43427">
    <property type="entry name" value="CHLORIDE CHANNEL PROTEIN CLC-E"/>
    <property type="match status" value="1"/>
</dbReference>
<evidence type="ECO:0000313" key="14">
    <source>
        <dbReference type="Proteomes" id="UP000546464"/>
    </source>
</evidence>
<comment type="caution">
    <text evidence="13">The sequence shown here is derived from an EMBL/GenBank/DDBJ whole genome shotgun (WGS) entry which is preliminary data.</text>
</comment>
<dbReference type="Gene3D" id="3.10.580.10">
    <property type="entry name" value="CBS-domain"/>
    <property type="match status" value="1"/>
</dbReference>
<gene>
    <name evidence="13" type="ORF">H5P28_07790</name>
</gene>
<keyword evidence="10" id="KW-0129">CBS domain</keyword>
<reference evidence="13 14" key="1">
    <citation type="submission" date="2020-07" db="EMBL/GenBank/DDBJ databases">
        <authorList>
            <person name="Feng X."/>
        </authorList>
    </citation>
    <scope>NUCLEOTIDE SEQUENCE [LARGE SCALE GENOMIC DNA]</scope>
    <source>
        <strain evidence="13 14">JCM31066</strain>
    </source>
</reference>
<dbReference type="GO" id="GO:0034707">
    <property type="term" value="C:chloride channel complex"/>
    <property type="evidence" value="ECO:0007669"/>
    <property type="project" value="UniProtKB-KW"/>
</dbReference>
<dbReference type="SUPFAM" id="SSF81340">
    <property type="entry name" value="Clc chloride channel"/>
    <property type="match status" value="1"/>
</dbReference>
<feature type="transmembrane region" description="Helical" evidence="11">
    <location>
        <begin position="267"/>
        <end position="287"/>
    </location>
</feature>
<dbReference type="CDD" id="cd02205">
    <property type="entry name" value="CBS_pair_SF"/>
    <property type="match status" value="1"/>
</dbReference>
<comment type="subcellular location">
    <subcellularLocation>
        <location evidence="1">Membrane</location>
        <topology evidence="1">Multi-pass membrane protein</topology>
    </subcellularLocation>
</comment>
<feature type="transmembrane region" description="Helical" evidence="11">
    <location>
        <begin position="12"/>
        <end position="31"/>
    </location>
</feature>
<keyword evidence="8" id="KW-0868">Chloride</keyword>
<evidence type="ECO:0000256" key="5">
    <source>
        <dbReference type="ARBA" id="ARBA00023065"/>
    </source>
</evidence>
<dbReference type="PRINTS" id="PR00762">
    <property type="entry name" value="CLCHANNEL"/>
</dbReference>
<dbReference type="InterPro" id="IPR014743">
    <property type="entry name" value="Cl-channel_core"/>
</dbReference>
<keyword evidence="2" id="KW-0813">Transport</keyword>
<evidence type="ECO:0000313" key="13">
    <source>
        <dbReference type="EMBL" id="MBC2594162.1"/>
    </source>
</evidence>
<feature type="domain" description="CBS" evidence="12">
    <location>
        <begin position="530"/>
        <end position="592"/>
    </location>
</feature>
<evidence type="ECO:0000256" key="3">
    <source>
        <dbReference type="ARBA" id="ARBA00022692"/>
    </source>
</evidence>
<keyword evidence="3 11" id="KW-0812">Transmembrane</keyword>
<dbReference type="GO" id="GO:0005254">
    <property type="term" value="F:chloride channel activity"/>
    <property type="evidence" value="ECO:0007669"/>
    <property type="project" value="UniProtKB-KW"/>
</dbReference>
<protein>
    <submittedName>
        <fullName evidence="13">Chloride channel protein</fullName>
    </submittedName>
</protein>
<feature type="transmembrane region" description="Helical" evidence="11">
    <location>
        <begin position="307"/>
        <end position="330"/>
    </location>
</feature>
<dbReference type="InterPro" id="IPR050368">
    <property type="entry name" value="ClC-type_chloride_channel"/>
</dbReference>
<evidence type="ECO:0000256" key="1">
    <source>
        <dbReference type="ARBA" id="ARBA00004141"/>
    </source>
</evidence>
<evidence type="ECO:0000256" key="6">
    <source>
        <dbReference type="ARBA" id="ARBA00023136"/>
    </source>
</evidence>
<evidence type="ECO:0000256" key="11">
    <source>
        <dbReference type="SAM" id="Phobius"/>
    </source>
</evidence>
<dbReference type="Pfam" id="PF00571">
    <property type="entry name" value="CBS"/>
    <property type="match status" value="2"/>
</dbReference>
<keyword evidence="6 11" id="KW-0472">Membrane</keyword>
<dbReference type="PANTHER" id="PTHR43427:SF6">
    <property type="entry name" value="CHLORIDE CHANNEL PROTEIN CLC-E"/>
    <property type="match status" value="1"/>
</dbReference>
<dbReference type="PROSITE" id="PS51371">
    <property type="entry name" value="CBS"/>
    <property type="match status" value="2"/>
</dbReference>
<keyword evidence="4 11" id="KW-1133">Transmembrane helix</keyword>
<sequence>MRRRFSDNQRFLILCTVAGVLCGLAAVGFHLAIEYTFHLVWHLSQMTGPVWFWVVMPLMPAAGGLIVGLFLWKIAPSASGSGIPQTKAAYYNDFGRITLKDGFFRFLLGTIFIGMGNALGREGPTVHMCAAIASTLGRWAGLAKARVQAMVPVGMGAGIAAAFNAPLSAIFFVFEELLSDFSTKALGGIVIAVVVAAAVSRSILGEDPVLQVGLSEDNVRTAWWMLVSLPLGVASGFVGSFFVTTLLKARSIQRQWKGLPVWMKPALGGLTVGIVGVSAFAFTGYFGDPQTGVFSIGYISLDAAFEGRLIFIVLLALFVFKFIAVVISYATGGSGGLFSPTLFLGGMLGGIFGVALLYLHREFGWFGGLPRDEDVVGACVLLGMGAMFASIVRCPITSLVIIFEMTRNYSFILPLIAGNMIAYFISARKRAVPLYDALLIQDGVTLRKMPSYQGMRDYQNLPVSAIMTHDSVTVDGSLNSAENLKLLDGRKHHGYPVINAEGALCGMITHHELLENVEHELNEPLAKLVLDQRLVTVLPDTSIRAVAAQLIKEDVLQVPVVSQKDATKLLGIVTLHDIARQQNAVTEQFGRD</sequence>
<dbReference type="AlphaFoldDB" id="A0A842HCL1"/>
<feature type="transmembrane region" description="Helical" evidence="11">
    <location>
        <begin position="51"/>
        <end position="72"/>
    </location>
</feature>
<dbReference type="InterPro" id="IPR000644">
    <property type="entry name" value="CBS_dom"/>
</dbReference>
<dbReference type="RefSeq" id="WP_185675144.1">
    <property type="nucleotide sequence ID" value="NZ_JACHVB010000020.1"/>
</dbReference>
<evidence type="ECO:0000259" key="12">
    <source>
        <dbReference type="PROSITE" id="PS51371"/>
    </source>
</evidence>
<accession>A0A842HCL1</accession>
<keyword evidence="7" id="KW-0869">Chloride channel</keyword>
<keyword evidence="5" id="KW-0406">Ion transport</keyword>
<dbReference type="EMBL" id="JACHVB010000020">
    <property type="protein sequence ID" value="MBC2594162.1"/>
    <property type="molecule type" value="Genomic_DNA"/>
</dbReference>
<dbReference type="Pfam" id="PF00654">
    <property type="entry name" value="Voltage_CLC"/>
    <property type="match status" value="1"/>
</dbReference>
<feature type="transmembrane region" description="Helical" evidence="11">
    <location>
        <begin position="149"/>
        <end position="173"/>
    </location>
</feature>
<dbReference type="Proteomes" id="UP000546464">
    <property type="component" value="Unassembled WGS sequence"/>
</dbReference>
<name>A0A842HCL1_9BACT</name>
<evidence type="ECO:0000256" key="2">
    <source>
        <dbReference type="ARBA" id="ARBA00022448"/>
    </source>
</evidence>
<dbReference type="CDD" id="cd01031">
    <property type="entry name" value="EriC"/>
    <property type="match status" value="1"/>
</dbReference>
<feature type="transmembrane region" description="Helical" evidence="11">
    <location>
        <begin position="185"/>
        <end position="203"/>
    </location>
</feature>
<dbReference type="InterPro" id="IPR046342">
    <property type="entry name" value="CBS_dom_sf"/>
</dbReference>
<keyword evidence="14" id="KW-1185">Reference proteome</keyword>
<feature type="domain" description="CBS" evidence="12">
    <location>
        <begin position="467"/>
        <end position="525"/>
    </location>
</feature>
<dbReference type="Gene3D" id="1.10.3080.10">
    <property type="entry name" value="Clc chloride channel"/>
    <property type="match status" value="1"/>
</dbReference>
<feature type="transmembrane region" description="Helical" evidence="11">
    <location>
        <begin position="408"/>
        <end position="425"/>
    </location>
</feature>
<evidence type="ECO:0000256" key="9">
    <source>
        <dbReference type="ARBA" id="ARBA00023303"/>
    </source>
</evidence>
<keyword evidence="9" id="KW-0407">Ion channel</keyword>
<dbReference type="SUPFAM" id="SSF54631">
    <property type="entry name" value="CBS-domain pair"/>
    <property type="match status" value="1"/>
</dbReference>
<proteinExistence type="predicted"/>
<feature type="transmembrane region" description="Helical" evidence="11">
    <location>
        <begin position="102"/>
        <end position="120"/>
    </location>
</feature>
<feature type="transmembrane region" description="Helical" evidence="11">
    <location>
        <begin position="223"/>
        <end position="247"/>
    </location>
</feature>
<evidence type="ECO:0000256" key="4">
    <source>
        <dbReference type="ARBA" id="ARBA00022989"/>
    </source>
</evidence>
<evidence type="ECO:0000256" key="7">
    <source>
        <dbReference type="ARBA" id="ARBA00023173"/>
    </source>
</evidence>
<dbReference type="SMART" id="SM00116">
    <property type="entry name" value="CBS"/>
    <property type="match status" value="2"/>
</dbReference>
<feature type="transmembrane region" description="Helical" evidence="11">
    <location>
        <begin position="342"/>
        <end position="360"/>
    </location>
</feature>
<organism evidence="13 14">
    <name type="scientific">Ruficoccus amylovorans</name>
    <dbReference type="NCBI Taxonomy" id="1804625"/>
    <lineage>
        <taxon>Bacteria</taxon>
        <taxon>Pseudomonadati</taxon>
        <taxon>Verrucomicrobiota</taxon>
        <taxon>Opitutia</taxon>
        <taxon>Puniceicoccales</taxon>
        <taxon>Cerasicoccaceae</taxon>
        <taxon>Ruficoccus</taxon>
    </lineage>
</organism>
<evidence type="ECO:0000256" key="8">
    <source>
        <dbReference type="ARBA" id="ARBA00023214"/>
    </source>
</evidence>
<feature type="transmembrane region" description="Helical" evidence="11">
    <location>
        <begin position="375"/>
        <end position="396"/>
    </location>
</feature>
<evidence type="ECO:0000256" key="10">
    <source>
        <dbReference type="PROSITE-ProRule" id="PRU00703"/>
    </source>
</evidence>